<feature type="transmembrane region" description="Helical" evidence="2">
    <location>
        <begin position="63"/>
        <end position="87"/>
    </location>
</feature>
<dbReference type="EMBL" id="HBIJ01000134">
    <property type="protein sequence ID" value="CAE0359375.1"/>
    <property type="molecule type" value="Transcribed_RNA"/>
</dbReference>
<accession>A0A7S3JMS7</accession>
<feature type="transmembrane region" description="Helical" evidence="2">
    <location>
        <begin position="273"/>
        <end position="292"/>
    </location>
</feature>
<evidence type="ECO:0000256" key="1">
    <source>
        <dbReference type="SAM" id="MobiDB-lite"/>
    </source>
</evidence>
<dbReference type="AlphaFoldDB" id="A0A7S3JMS7"/>
<feature type="region of interest" description="Disordered" evidence="1">
    <location>
        <begin position="20"/>
        <end position="40"/>
    </location>
</feature>
<evidence type="ECO:0008006" key="4">
    <source>
        <dbReference type="Google" id="ProtNLM"/>
    </source>
</evidence>
<reference evidence="3" key="1">
    <citation type="submission" date="2021-01" db="EMBL/GenBank/DDBJ databases">
        <authorList>
            <person name="Corre E."/>
            <person name="Pelletier E."/>
            <person name="Niang G."/>
            <person name="Scheremetjew M."/>
            <person name="Finn R."/>
            <person name="Kale V."/>
            <person name="Holt S."/>
            <person name="Cochrane G."/>
            <person name="Meng A."/>
            <person name="Brown T."/>
            <person name="Cohen L."/>
        </authorList>
    </citation>
    <scope>NUCLEOTIDE SEQUENCE</scope>
    <source>
        <strain evidence="3">CCMP1510</strain>
    </source>
</reference>
<feature type="transmembrane region" description="Helical" evidence="2">
    <location>
        <begin position="156"/>
        <end position="179"/>
    </location>
</feature>
<evidence type="ECO:0000256" key="2">
    <source>
        <dbReference type="SAM" id="Phobius"/>
    </source>
</evidence>
<evidence type="ECO:0000313" key="3">
    <source>
        <dbReference type="EMBL" id="CAE0359375.1"/>
    </source>
</evidence>
<gene>
    <name evidence="3" type="ORF">ALAG00032_LOCUS103</name>
</gene>
<name>A0A7S3JMS7_9STRA</name>
<feature type="transmembrane region" description="Helical" evidence="2">
    <location>
        <begin position="185"/>
        <end position="207"/>
    </location>
</feature>
<organism evidence="3">
    <name type="scientific">Aureoumbra lagunensis</name>
    <dbReference type="NCBI Taxonomy" id="44058"/>
    <lineage>
        <taxon>Eukaryota</taxon>
        <taxon>Sar</taxon>
        <taxon>Stramenopiles</taxon>
        <taxon>Ochrophyta</taxon>
        <taxon>Pelagophyceae</taxon>
        <taxon>Pelagomonadales</taxon>
        <taxon>Aureoumbra</taxon>
    </lineage>
</organism>
<sequence>MYVSNSEGEERALLEEGECPGAEYAATSGDDSSFGNEEKETKRRREIKRLFVGVEESGASRDLLVASWLFLIGSLVFTACVGVQLAVDIRSLPFWMLTISGILFCGGSIFFIRAFAHEAPTEVLYKPKSEKLPPPQLRGTKSRCLQCTDRHCGSNLLIASWLFLLACVPVVVASIAYVVHHDDRLYFWGVLGGSIAFCVASGFFVVASYPEHLGKRNDHLPGLVANAGILDHAQARTHCGSEWLVSNWCFLILTAGWLFTSIFFILVEPSQPDYQFSALEALIYFIASVYFVKGSYVAQAEATAAQFENDKECSSNYNTSGEEGSRSRIITKGSMRPSRNFVTGGVSFTKSVDNDSNTCTLQQPGVPSCQSDDLARGTTNDGSIIHV</sequence>
<proteinExistence type="predicted"/>
<feature type="transmembrane region" description="Helical" evidence="2">
    <location>
        <begin position="244"/>
        <end position="267"/>
    </location>
</feature>
<keyword evidence="2" id="KW-1133">Transmembrane helix</keyword>
<protein>
    <recommendedName>
        <fullName evidence="4">Transmembrane protein</fullName>
    </recommendedName>
</protein>
<keyword evidence="2" id="KW-0472">Membrane</keyword>
<feature type="transmembrane region" description="Helical" evidence="2">
    <location>
        <begin position="93"/>
        <end position="116"/>
    </location>
</feature>
<keyword evidence="2" id="KW-0812">Transmembrane</keyword>